<keyword evidence="4" id="KW-1185">Reference proteome</keyword>
<reference evidence="3" key="1">
    <citation type="submission" date="2023-10" db="EMBL/GenBank/DDBJ databases">
        <title>Chromosome-level genome of the transformable northern wattle, Acacia crassicarpa.</title>
        <authorList>
            <person name="Massaro I."/>
            <person name="Sinha N.R."/>
            <person name="Poethig S."/>
            <person name="Leichty A.R."/>
        </authorList>
    </citation>
    <scope>NUCLEOTIDE SEQUENCE</scope>
    <source>
        <strain evidence="3">Acra3RX</strain>
        <tissue evidence="3">Leaf</tissue>
    </source>
</reference>
<proteinExistence type="predicted"/>
<gene>
    <name evidence="3" type="ORF">QN277_017120</name>
</gene>
<evidence type="ECO:0000259" key="2">
    <source>
        <dbReference type="PROSITE" id="PS50004"/>
    </source>
</evidence>
<feature type="region of interest" description="Disordered" evidence="1">
    <location>
        <begin position="185"/>
        <end position="267"/>
    </location>
</feature>
<accession>A0AAE1MU05</accession>
<feature type="compositionally biased region" description="Basic and acidic residues" evidence="1">
    <location>
        <begin position="199"/>
        <end position="211"/>
    </location>
</feature>
<dbReference type="InterPro" id="IPR000008">
    <property type="entry name" value="C2_dom"/>
</dbReference>
<comment type="caution">
    <text evidence="3">The sequence shown here is derived from an EMBL/GenBank/DDBJ whole genome shotgun (WGS) entry which is preliminary data.</text>
</comment>
<dbReference type="Gene3D" id="2.60.40.150">
    <property type="entry name" value="C2 domain"/>
    <property type="match status" value="1"/>
</dbReference>
<dbReference type="PROSITE" id="PS50004">
    <property type="entry name" value="C2"/>
    <property type="match status" value="1"/>
</dbReference>
<dbReference type="PANTHER" id="PTHR32246">
    <property type="entry name" value="INGRESSION PROTEIN FIC1"/>
    <property type="match status" value="1"/>
</dbReference>
<dbReference type="EMBL" id="JAWXYG010000004">
    <property type="protein sequence ID" value="KAK4273791.1"/>
    <property type="molecule type" value="Genomic_DNA"/>
</dbReference>
<name>A0AAE1MU05_9FABA</name>
<sequence length="332" mass="37182">MQGIFFFSFPVQTSSKEEILEAKISFIILFFFDEPSMGKIWVEVSLVSAHGLGHSPSLWKRQWFAVGWIDPNFKYCTKVDASGSENPVWKTKFAILVDDSESDINIQDLVLNVEVHSIDPIFLTEKIHGSAHVIIKEFIAKKVPNSGVSLRPGNEEVRSYQLRKKDSDKPRGFIDISIRILEEKKEQNSKPGVNWRGTKTKEIGSEEEYSKHLPLASPRHQKNEARTNKPCSYPMQFPTKDSDTDLDEGTPRYKRRRTPSPPPPPSNVGYIPTFLPKNDSLPSPSCGANPPENLPPGLAMGALIFGDDFMSGFDVPPGLAYDTLTIHTNPPS</sequence>
<evidence type="ECO:0000313" key="3">
    <source>
        <dbReference type="EMBL" id="KAK4273791.1"/>
    </source>
</evidence>
<evidence type="ECO:0000313" key="4">
    <source>
        <dbReference type="Proteomes" id="UP001293593"/>
    </source>
</evidence>
<dbReference type="Proteomes" id="UP001293593">
    <property type="component" value="Unassembled WGS sequence"/>
</dbReference>
<dbReference type="AlphaFoldDB" id="A0AAE1MU05"/>
<dbReference type="SUPFAM" id="SSF49562">
    <property type="entry name" value="C2 domain (Calcium/lipid-binding domain, CaLB)"/>
    <property type="match status" value="1"/>
</dbReference>
<evidence type="ECO:0000256" key="1">
    <source>
        <dbReference type="SAM" id="MobiDB-lite"/>
    </source>
</evidence>
<feature type="domain" description="C2" evidence="2">
    <location>
        <begin position="23"/>
        <end position="149"/>
    </location>
</feature>
<organism evidence="3 4">
    <name type="scientific">Acacia crassicarpa</name>
    <name type="common">northern wattle</name>
    <dbReference type="NCBI Taxonomy" id="499986"/>
    <lineage>
        <taxon>Eukaryota</taxon>
        <taxon>Viridiplantae</taxon>
        <taxon>Streptophyta</taxon>
        <taxon>Embryophyta</taxon>
        <taxon>Tracheophyta</taxon>
        <taxon>Spermatophyta</taxon>
        <taxon>Magnoliopsida</taxon>
        <taxon>eudicotyledons</taxon>
        <taxon>Gunneridae</taxon>
        <taxon>Pentapetalae</taxon>
        <taxon>rosids</taxon>
        <taxon>fabids</taxon>
        <taxon>Fabales</taxon>
        <taxon>Fabaceae</taxon>
        <taxon>Caesalpinioideae</taxon>
        <taxon>mimosoid clade</taxon>
        <taxon>Acacieae</taxon>
        <taxon>Acacia</taxon>
    </lineage>
</organism>
<protein>
    <recommendedName>
        <fullName evidence="2">C2 domain-containing protein</fullName>
    </recommendedName>
</protein>
<dbReference type="InterPro" id="IPR035892">
    <property type="entry name" value="C2_domain_sf"/>
</dbReference>
<dbReference type="PANTHER" id="PTHR32246:SF15">
    <property type="entry name" value="CALCIUM-DEPENDENT LIPID-BINDING (CALB DOMAIN) FAMILY PROTEIN"/>
    <property type="match status" value="1"/>
</dbReference>